<feature type="transmembrane region" description="Helical" evidence="1">
    <location>
        <begin position="249"/>
        <end position="269"/>
    </location>
</feature>
<keyword evidence="1" id="KW-0812">Transmembrane</keyword>
<sequence>MSPLVELALDSRWAYFSVCYVVSVLSLTFWYYAVVYAFGFDSTPNEAFGDKERSLRIAQSKQRSWVLTGTAAFIMTIASIPFNYDLLRHGLDPRYVQRREALARAVVAFFVAYLNTVSSFALKLTGGRDSRGLRFVEANRSLLCLLATRHNIPTALAFLKKSRISSLEAYVTVNKSPCLPVGSITSPTPSCSALRDICHIFCGAAMMEVSHDLRDAFRGDSDLTPDLRPQLPTAVFALSMLVPRTRSDLVFTSLFFLTRILYHVILIAVYASKHGVAYSSGLDIVDPTYIPLVGVILAAPLHVLWFSSALVGMLKRSKKARSVAMVPATATSAVDQSRTSITDATKAEALTASKVVAQRLKLVSLASSYLSSPRPFLHVRTPLPNPIASTRPLPSPSRRHLEQEVRDFFLQARRDLLPLGAQNWLQRDENDILKAQVLGPSLNLVRLQAGRLSATGRADVRRFGGKVRRSLLEGSGLPLGLGRGVRRATETA</sequence>
<proteinExistence type="predicted"/>
<organism evidence="2 3">
    <name type="scientific">Microbotryum silenes-dioicae</name>
    <dbReference type="NCBI Taxonomy" id="796604"/>
    <lineage>
        <taxon>Eukaryota</taxon>
        <taxon>Fungi</taxon>
        <taxon>Dikarya</taxon>
        <taxon>Basidiomycota</taxon>
        <taxon>Pucciniomycotina</taxon>
        <taxon>Microbotryomycetes</taxon>
        <taxon>Microbotryales</taxon>
        <taxon>Microbotryaceae</taxon>
        <taxon>Microbotryum</taxon>
    </lineage>
</organism>
<reference evidence="2 3" key="1">
    <citation type="submission" date="2016-11" db="EMBL/GenBank/DDBJ databases">
        <authorList>
            <person name="Jaros S."/>
            <person name="Januszkiewicz K."/>
            <person name="Wedrychowicz H."/>
        </authorList>
    </citation>
    <scope>NUCLEOTIDE SEQUENCE [LARGE SCALE GENOMIC DNA]</scope>
</reference>
<accession>A0A2X0PDF0</accession>
<keyword evidence="3" id="KW-1185">Reference proteome</keyword>
<protein>
    <submittedName>
        <fullName evidence="2">BQ5605_C005g03597 protein</fullName>
    </submittedName>
</protein>
<keyword evidence="1" id="KW-1133">Transmembrane helix</keyword>
<name>A0A2X0PDF0_9BASI</name>
<feature type="transmembrane region" description="Helical" evidence="1">
    <location>
        <begin position="289"/>
        <end position="311"/>
    </location>
</feature>
<dbReference type="STRING" id="796604.A0A2X0PDF0"/>
<evidence type="ECO:0000313" key="3">
    <source>
        <dbReference type="Proteomes" id="UP000249464"/>
    </source>
</evidence>
<evidence type="ECO:0000256" key="1">
    <source>
        <dbReference type="SAM" id="Phobius"/>
    </source>
</evidence>
<dbReference type="Proteomes" id="UP000249464">
    <property type="component" value="Unassembled WGS sequence"/>
</dbReference>
<feature type="transmembrane region" description="Helical" evidence="1">
    <location>
        <begin position="12"/>
        <end position="33"/>
    </location>
</feature>
<keyword evidence="1" id="KW-0472">Membrane</keyword>
<feature type="transmembrane region" description="Helical" evidence="1">
    <location>
        <begin position="102"/>
        <end position="122"/>
    </location>
</feature>
<evidence type="ECO:0000313" key="2">
    <source>
        <dbReference type="EMBL" id="SGY77292.1"/>
    </source>
</evidence>
<gene>
    <name evidence="2" type="primary">BQ5605_C005g03597</name>
    <name evidence="2" type="ORF">BQ5605_C005G03597</name>
</gene>
<dbReference type="EMBL" id="FQNC01000047">
    <property type="protein sequence ID" value="SGY77292.1"/>
    <property type="molecule type" value="Genomic_DNA"/>
</dbReference>
<feature type="transmembrane region" description="Helical" evidence="1">
    <location>
        <begin position="64"/>
        <end position="82"/>
    </location>
</feature>
<dbReference type="AlphaFoldDB" id="A0A2X0PDF0"/>